<dbReference type="InterPro" id="IPR036865">
    <property type="entry name" value="CRAL-TRIO_dom_sf"/>
</dbReference>
<dbReference type="Proteomes" id="UP000502823">
    <property type="component" value="Unassembled WGS sequence"/>
</dbReference>
<keyword evidence="5" id="KW-0464">Manganese</keyword>
<dbReference type="EMBL" id="BLKM01001341">
    <property type="protein sequence ID" value="GFG40006.1"/>
    <property type="molecule type" value="Genomic_DNA"/>
</dbReference>
<accession>A0A6L2Q5K5</accession>
<dbReference type="GO" id="GO:0005737">
    <property type="term" value="C:cytoplasm"/>
    <property type="evidence" value="ECO:0007669"/>
    <property type="project" value="UniProtKB-SubCell"/>
</dbReference>
<dbReference type="InParanoid" id="A0A6L2Q5K5"/>
<keyword evidence="9" id="KW-1185">Reference proteome</keyword>
<dbReference type="CDD" id="cd00170">
    <property type="entry name" value="SEC14"/>
    <property type="match status" value="1"/>
</dbReference>
<name>A0A6L2Q5K5_COPFO</name>
<dbReference type="FunFam" id="3.40.525.10:FF:000001">
    <property type="entry name" value="BCL2/adenovirus E1B protein-interacting protein 2"/>
    <property type="match status" value="1"/>
</dbReference>
<evidence type="ECO:0000259" key="7">
    <source>
        <dbReference type="PROSITE" id="PS50191"/>
    </source>
</evidence>
<protein>
    <recommendedName>
        <fullName evidence="7">CRAL-TRIO domain-containing protein</fullName>
    </recommendedName>
</protein>
<comment type="subcellular location">
    <subcellularLocation>
        <location evidence="1">Cytoplasm</location>
    </subcellularLocation>
</comment>
<evidence type="ECO:0000256" key="2">
    <source>
        <dbReference type="ARBA" id="ARBA00022490"/>
    </source>
</evidence>
<feature type="region of interest" description="Disordered" evidence="6">
    <location>
        <begin position="332"/>
        <end position="373"/>
    </location>
</feature>
<keyword evidence="4" id="KW-0378">Hydrolase</keyword>
<feature type="non-terminal residue" evidence="8">
    <location>
        <position position="688"/>
    </location>
</feature>
<feature type="region of interest" description="Disordered" evidence="6">
    <location>
        <begin position="48"/>
        <end position="92"/>
    </location>
</feature>
<dbReference type="Pfam" id="PF12496">
    <property type="entry name" value="BNIP2"/>
    <property type="match status" value="1"/>
</dbReference>
<dbReference type="PANTHER" id="PTHR12112:SF22">
    <property type="entry name" value="MANGANESE-DEPENDENT INORGANIC PYROPHOSPHATASE-RELATED"/>
    <property type="match status" value="1"/>
</dbReference>
<dbReference type="AlphaFoldDB" id="A0A6L2Q5K5"/>
<dbReference type="PROSITE" id="PS50191">
    <property type="entry name" value="CRAL_TRIO"/>
    <property type="match status" value="1"/>
</dbReference>
<evidence type="ECO:0000256" key="1">
    <source>
        <dbReference type="ARBA" id="ARBA00004496"/>
    </source>
</evidence>
<dbReference type="SUPFAM" id="SSF52087">
    <property type="entry name" value="CRAL/TRIO domain"/>
    <property type="match status" value="1"/>
</dbReference>
<evidence type="ECO:0000256" key="6">
    <source>
        <dbReference type="SAM" id="MobiDB-lite"/>
    </source>
</evidence>
<sequence length="688" mass="76027">MPLERDSGTTGRSEEDDEEDTSIYQAVLSPNCQDVRLKKEHSEEVISVINEPHLPVESSAPNFQDDGPTDQNKKEDLTDVSGNGIVTSEHSDSLKRRLRRVLTPNPEDTMLPNLYGNRAAIEVLPDTLPQTPPHSSGNLTKTVSSHDLKLAASHQKSSASNVDIKSHSNLDLRMAGDFNGDSIKEDSSFIFERRNSKRLAKKDFGGRVVEGLFVESPLIKDKSGAGRSGLRKIALSQSLQNMDSPTGEDLQVPGENSPSVYGSQDIQDSVFVFEESRNRANSHVNTVSERISQAMDARNKIVTSVEVHSEQQGDDSHQPVPKVRTRLLTKTCSTLNSSQNQPVKSPPCPKPRRKLRSLSESSVKVTDNSGKDSEGVELIRRPVLLLDPITLQHQTSGRGAPSINPDGSVEIRQERPGSLVAPLRGGRRKICVSADILTGSGSGGDTTADGAESSGESHLSDTEMMSPDDEADLDALLSPDLDTPDEMEDSIMERLGQPPPAPVPIPELSAAEERNEARSWRSVVVAGLERRIDMKVIEPYKRVLSHGGYLSAGSHNAIIVFSACFLPDRSRVDYDYVMNNLFIYVLTTLDQLITEDYVLIYLHGATSRSCMPTFSWLKRCYQMIDRRLRKNLKGLYLVHPTFWLKTIVLMTRPFISSKFSRKLNFVESLAQLAEIVPLEQASIPDRVK</sequence>
<reference evidence="9" key="1">
    <citation type="submission" date="2020-01" db="EMBL/GenBank/DDBJ databases">
        <title>Draft genome sequence of the Termite Coptotermes fromosanus.</title>
        <authorList>
            <person name="Itakura S."/>
            <person name="Yosikawa Y."/>
            <person name="Umezawa K."/>
        </authorList>
    </citation>
    <scope>NUCLEOTIDE SEQUENCE [LARGE SCALE GENOMIC DNA]</scope>
</reference>
<dbReference type="Pfam" id="PF13716">
    <property type="entry name" value="CRAL_TRIO_2"/>
    <property type="match status" value="1"/>
</dbReference>
<dbReference type="InterPro" id="IPR022181">
    <property type="entry name" value="Bcl2-/adenovirus-E1B"/>
</dbReference>
<feature type="region of interest" description="Disordered" evidence="6">
    <location>
        <begin position="1"/>
        <end position="22"/>
    </location>
</feature>
<evidence type="ECO:0000256" key="4">
    <source>
        <dbReference type="ARBA" id="ARBA00022801"/>
    </source>
</evidence>
<organism evidence="8 9">
    <name type="scientific">Coptotermes formosanus</name>
    <name type="common">Formosan subterranean termite</name>
    <dbReference type="NCBI Taxonomy" id="36987"/>
    <lineage>
        <taxon>Eukaryota</taxon>
        <taxon>Metazoa</taxon>
        <taxon>Ecdysozoa</taxon>
        <taxon>Arthropoda</taxon>
        <taxon>Hexapoda</taxon>
        <taxon>Insecta</taxon>
        <taxon>Pterygota</taxon>
        <taxon>Neoptera</taxon>
        <taxon>Polyneoptera</taxon>
        <taxon>Dictyoptera</taxon>
        <taxon>Blattodea</taxon>
        <taxon>Blattoidea</taxon>
        <taxon>Termitoidae</taxon>
        <taxon>Rhinotermitidae</taxon>
        <taxon>Coptotermes</taxon>
    </lineage>
</organism>
<feature type="domain" description="CRAL-TRIO" evidence="7">
    <location>
        <begin position="537"/>
        <end position="688"/>
    </location>
</feature>
<keyword evidence="3" id="KW-0479">Metal-binding</keyword>
<evidence type="ECO:0000256" key="5">
    <source>
        <dbReference type="ARBA" id="ARBA00023211"/>
    </source>
</evidence>
<feature type="compositionally biased region" description="Polar residues" evidence="6">
    <location>
        <begin position="332"/>
        <end position="343"/>
    </location>
</feature>
<keyword evidence="2" id="KW-0963">Cytoplasm</keyword>
<evidence type="ECO:0000313" key="9">
    <source>
        <dbReference type="Proteomes" id="UP000502823"/>
    </source>
</evidence>
<feature type="compositionally biased region" description="Polar residues" evidence="6">
    <location>
        <begin position="358"/>
        <end position="368"/>
    </location>
</feature>
<dbReference type="Gene3D" id="3.40.525.10">
    <property type="entry name" value="CRAL-TRIO lipid binding domain"/>
    <property type="match status" value="1"/>
</dbReference>
<feature type="region of interest" description="Disordered" evidence="6">
    <location>
        <begin position="439"/>
        <end position="467"/>
    </location>
</feature>
<comment type="caution">
    <text evidence="8">The sequence shown here is derived from an EMBL/GenBank/DDBJ whole genome shotgun (WGS) entry which is preliminary data.</text>
</comment>
<gene>
    <name evidence="8" type="ORF">Cfor_12979</name>
</gene>
<dbReference type="PANTHER" id="PTHR12112">
    <property type="entry name" value="BNIP - RELATED"/>
    <property type="match status" value="1"/>
</dbReference>
<evidence type="ECO:0000256" key="3">
    <source>
        <dbReference type="ARBA" id="ARBA00022723"/>
    </source>
</evidence>
<dbReference type="InterPro" id="IPR001251">
    <property type="entry name" value="CRAL-TRIO_dom"/>
</dbReference>
<evidence type="ECO:0000313" key="8">
    <source>
        <dbReference type="EMBL" id="GFG40006.1"/>
    </source>
</evidence>
<dbReference type="OrthoDB" id="19923at2759"/>
<proteinExistence type="predicted"/>
<feature type="region of interest" description="Disordered" evidence="6">
    <location>
        <begin position="238"/>
        <end position="261"/>
    </location>
</feature>